<gene>
    <name evidence="1" type="ORF">DL239_10295</name>
</gene>
<evidence type="ECO:0008006" key="3">
    <source>
        <dbReference type="Google" id="ProtNLM"/>
    </source>
</evidence>
<evidence type="ECO:0000313" key="1">
    <source>
        <dbReference type="EMBL" id="NIZ61364.1"/>
    </source>
</evidence>
<accession>A0ABX0W700</accession>
<dbReference type="RefSeq" id="WP_167683806.1">
    <property type="nucleotide sequence ID" value="NZ_QHLQ01000008.1"/>
</dbReference>
<reference evidence="1 2" key="1">
    <citation type="submission" date="2018-05" db="EMBL/GenBank/DDBJ databases">
        <authorList>
            <person name="Zhang Y.-J."/>
        </authorList>
    </citation>
    <scope>NUCLEOTIDE SEQUENCE [LARGE SCALE GENOMIC DNA]</scope>
    <source>
        <strain evidence="1 2">CY04</strain>
    </source>
</reference>
<name>A0ABX0W700_9RHOB</name>
<dbReference type="Proteomes" id="UP001429564">
    <property type="component" value="Unassembled WGS sequence"/>
</dbReference>
<protein>
    <recommendedName>
        <fullName evidence="3">DnaA N-terminal domain-containing protein</fullName>
    </recommendedName>
</protein>
<sequence>MIFNVQFMETGYLINAHKTDWLQDKQLDQLQVLLTRYALRAFPAVSPKDIENTRDEDYFIRHARSLLVACCWVANPEYDLQQPALSAAFSAGDFTRNRTQTASSIACKAASKVFVLKDKDEAKRTVFNAIENLPHPNFFEQAQWDLDEIGAEVERLTIYRNPLWTTSPEHFNPDENLSRPKDIKMRNRFTFWQEWFQGFRDGKPLDWNLQLQVALIEDAIWDAGPEAVAKEIERIRAKFDLEQEVKQLKGQLLSMQQTTATPQIGDNGGPPLNDPEDIAFQTDLSQTWQQVEKLEDEIDSPTPSTDKLNALAAWFQAFFIRATKYLGAKADIIITKGCEAIGTTGTKALIAYFTVAAAAQNETVHSLPKAILDFIKSLAGG</sequence>
<organism evidence="1 2">
    <name type="scientific">Parasedimentitalea denitrificans</name>
    <dbReference type="NCBI Taxonomy" id="2211118"/>
    <lineage>
        <taxon>Bacteria</taxon>
        <taxon>Pseudomonadati</taxon>
        <taxon>Pseudomonadota</taxon>
        <taxon>Alphaproteobacteria</taxon>
        <taxon>Rhodobacterales</taxon>
        <taxon>Paracoccaceae</taxon>
        <taxon>Parasedimentitalea</taxon>
    </lineage>
</organism>
<evidence type="ECO:0000313" key="2">
    <source>
        <dbReference type="Proteomes" id="UP001429564"/>
    </source>
</evidence>
<dbReference type="EMBL" id="QHLQ01000008">
    <property type="protein sequence ID" value="NIZ61364.1"/>
    <property type="molecule type" value="Genomic_DNA"/>
</dbReference>
<comment type="caution">
    <text evidence="1">The sequence shown here is derived from an EMBL/GenBank/DDBJ whole genome shotgun (WGS) entry which is preliminary data.</text>
</comment>
<keyword evidence="2" id="KW-1185">Reference proteome</keyword>
<proteinExistence type="predicted"/>